<evidence type="ECO:0000313" key="3">
    <source>
        <dbReference type="EMBL" id="MFD1340920.1"/>
    </source>
</evidence>
<reference evidence="4" key="1">
    <citation type="journal article" date="2019" name="Int. J. Syst. Evol. Microbiol.">
        <title>The Global Catalogue of Microorganisms (GCM) 10K type strain sequencing project: providing services to taxonomists for standard genome sequencing and annotation.</title>
        <authorList>
            <consortium name="The Broad Institute Genomics Platform"/>
            <consortium name="The Broad Institute Genome Sequencing Center for Infectious Disease"/>
            <person name="Wu L."/>
            <person name="Ma J."/>
        </authorList>
    </citation>
    <scope>NUCLEOTIDE SEQUENCE [LARGE SCALE GENOMIC DNA]</scope>
    <source>
        <strain evidence="4">CCUG 62953</strain>
    </source>
</reference>
<keyword evidence="2" id="KW-0472">Membrane</keyword>
<evidence type="ECO:0000256" key="1">
    <source>
        <dbReference type="SAM" id="MobiDB-lite"/>
    </source>
</evidence>
<name>A0ABW3ZD74_9RHOB</name>
<feature type="transmembrane region" description="Helical" evidence="2">
    <location>
        <begin position="58"/>
        <end position="81"/>
    </location>
</feature>
<keyword evidence="2" id="KW-1133">Transmembrane helix</keyword>
<evidence type="ECO:0008006" key="5">
    <source>
        <dbReference type="Google" id="ProtNLM"/>
    </source>
</evidence>
<feature type="region of interest" description="Disordered" evidence="1">
    <location>
        <begin position="399"/>
        <end position="434"/>
    </location>
</feature>
<keyword evidence="4" id="KW-1185">Reference proteome</keyword>
<keyword evidence="2" id="KW-0812">Transmembrane</keyword>
<dbReference type="RefSeq" id="WP_386800979.1">
    <property type="nucleotide sequence ID" value="NZ_JBHTMU010000001.1"/>
</dbReference>
<accession>A0ABW3ZD74</accession>
<sequence>MTETPAPNEAGLRSARELETHVGWLESITGTALGVLSVASGIYTYLGVSSLLDESGALSVFAAIAYSVAVSVGIFVFWSYLMRLMPAVRTRQARMGLLGAMGLGSLAIVAMSSWLNAAALAGSAAVEQHLARTVQDYQQSLERAHEVTLSAQALGRDVARTRQSFEDLSEQEAAGSLSGLAGRGAVFRVLRQKSEELAALERLIASQDVPVAEAFAEGNAILSRMRALTVERGPVEARSVAFSEAAVELQGRITQLRQLSVAPLVDRAAADLAASVVLPELDGATEATRSDQAATITSVLDVLAARAATLERAAEEVLAEAPGTEVTYTPISSADAVILYARNFVPSWAGAIAIDLLPAVLVLILMVTQAAIRQGREGRRVEDSLTLAELRAAVTALREVEETMPQAEPQGEPKIGPHPAGKVKPFTPQSGSGA</sequence>
<protein>
    <recommendedName>
        <fullName evidence="5">DUF4407 domain-containing protein</fullName>
    </recommendedName>
</protein>
<comment type="caution">
    <text evidence="3">The sequence shown here is derived from an EMBL/GenBank/DDBJ whole genome shotgun (WGS) entry which is preliminary data.</text>
</comment>
<feature type="transmembrane region" description="Helical" evidence="2">
    <location>
        <begin position="22"/>
        <end position="46"/>
    </location>
</feature>
<dbReference type="Proteomes" id="UP001597135">
    <property type="component" value="Unassembled WGS sequence"/>
</dbReference>
<proteinExistence type="predicted"/>
<gene>
    <name evidence="3" type="ORF">ACFQ4E_00625</name>
</gene>
<evidence type="ECO:0000256" key="2">
    <source>
        <dbReference type="SAM" id="Phobius"/>
    </source>
</evidence>
<evidence type="ECO:0000313" key="4">
    <source>
        <dbReference type="Proteomes" id="UP001597135"/>
    </source>
</evidence>
<feature type="transmembrane region" description="Helical" evidence="2">
    <location>
        <begin position="93"/>
        <end position="115"/>
    </location>
</feature>
<organism evidence="3 4">
    <name type="scientific">Litorisediminicola beolgyonensis</name>
    <dbReference type="NCBI Taxonomy" id="1173614"/>
    <lineage>
        <taxon>Bacteria</taxon>
        <taxon>Pseudomonadati</taxon>
        <taxon>Pseudomonadota</taxon>
        <taxon>Alphaproteobacteria</taxon>
        <taxon>Rhodobacterales</taxon>
        <taxon>Paracoccaceae</taxon>
        <taxon>Litorisediminicola</taxon>
    </lineage>
</organism>
<feature type="transmembrane region" description="Helical" evidence="2">
    <location>
        <begin position="348"/>
        <end position="372"/>
    </location>
</feature>
<dbReference type="EMBL" id="JBHTMU010000001">
    <property type="protein sequence ID" value="MFD1340920.1"/>
    <property type="molecule type" value="Genomic_DNA"/>
</dbReference>